<sequence>MKSEGISSTAKKTRRMINTIAGNTVKIKFNKNPLNFYESTPSKNTSSEIRRRSIFNSLQTPHYMTRTLKSGENHKRCYSTDYKLKRRRGKPSDTSETRKLLTRGLNMDRDDDTSHTAHKRCYIRNLNSYCVNYSINKDLFDMRESQGKEKDPKKFKLYSDLVIKDMQSKISQLEQENQFLKQKVQIYEQRETQYEKQLGTYRKIAPSLQNSRAGRSPERVKTVEQRIRSSLSCHKLSKANMTNKSSNRSGQGKPKITLRNGMKPSRVTIYDMKHTEAAEESSRKMFSGLSTLNSNQLAKIEKFAKSIMKVQTVFEVIHKTLQEISNFFYTKAADFYILDQAFDRLIERTSKNSEYFSYASIDRQVYQSIGLSGGKPNDPLITNINSLSNGVVTQNKMIYPILDSNGAIQGCYQISLSEKTAHLRESRTDFATLKVLVMISHCAILNIQSMNESALCKNDLVNLMKFSSEICAARNLKIFSYKIHEILPKFLGFESASLLLVNNKSSEEEDGQEYELYHIPYNPEDTSPILTGSVLRFPCTMGITGRVYTSQTPYFTNYIFSGKSSDPVAESPTREDSSDVQDSYLYEGDIDNVSNIKELSNLLIMPLLKPSFESKRPCTPEVIGVIQLHNKRNGGKAHQFATNNEASTPFAYPQKASGLAPTSSLSKAEVDVCDLEKLESIGPLLAMCLINIFDIGKSVNIAAGVKEGIEKIENLAKDEVFGET</sequence>
<evidence type="ECO:0000256" key="1">
    <source>
        <dbReference type="SAM" id="Coils"/>
    </source>
</evidence>
<comment type="caution">
    <text evidence="3">The sequence shown here is derived from an EMBL/GenBank/DDBJ whole genome shotgun (WGS) entry which is preliminary data.</text>
</comment>
<evidence type="ECO:0000256" key="2">
    <source>
        <dbReference type="SAM" id="MobiDB-lite"/>
    </source>
</evidence>
<evidence type="ECO:0000313" key="3">
    <source>
        <dbReference type="EMBL" id="CAI2380909.1"/>
    </source>
</evidence>
<accession>A0AAD1XXV6</accession>
<dbReference type="Proteomes" id="UP001295684">
    <property type="component" value="Unassembled WGS sequence"/>
</dbReference>
<evidence type="ECO:0008006" key="5">
    <source>
        <dbReference type="Google" id="ProtNLM"/>
    </source>
</evidence>
<proteinExistence type="predicted"/>
<dbReference type="EMBL" id="CAMPGE010022911">
    <property type="protein sequence ID" value="CAI2380909.1"/>
    <property type="molecule type" value="Genomic_DNA"/>
</dbReference>
<feature type="region of interest" description="Disordered" evidence="2">
    <location>
        <begin position="238"/>
        <end position="259"/>
    </location>
</feature>
<reference evidence="3" key="1">
    <citation type="submission" date="2023-07" db="EMBL/GenBank/DDBJ databases">
        <authorList>
            <consortium name="AG Swart"/>
            <person name="Singh M."/>
            <person name="Singh A."/>
            <person name="Seah K."/>
            <person name="Emmerich C."/>
        </authorList>
    </citation>
    <scope>NUCLEOTIDE SEQUENCE</scope>
    <source>
        <strain evidence="3">DP1</strain>
    </source>
</reference>
<protein>
    <recommendedName>
        <fullName evidence="5">GAF domain-containing protein</fullName>
    </recommendedName>
</protein>
<organism evidence="3 4">
    <name type="scientific">Euplotes crassus</name>
    <dbReference type="NCBI Taxonomy" id="5936"/>
    <lineage>
        <taxon>Eukaryota</taxon>
        <taxon>Sar</taxon>
        <taxon>Alveolata</taxon>
        <taxon>Ciliophora</taxon>
        <taxon>Intramacronucleata</taxon>
        <taxon>Spirotrichea</taxon>
        <taxon>Hypotrichia</taxon>
        <taxon>Euplotida</taxon>
        <taxon>Euplotidae</taxon>
        <taxon>Moneuplotes</taxon>
    </lineage>
</organism>
<keyword evidence="1" id="KW-0175">Coiled coil</keyword>
<gene>
    <name evidence="3" type="ORF">ECRASSUSDP1_LOCUS22352</name>
</gene>
<dbReference type="Gene3D" id="3.30.450.40">
    <property type="match status" value="1"/>
</dbReference>
<name>A0AAD1XXV6_EUPCR</name>
<feature type="coiled-coil region" evidence="1">
    <location>
        <begin position="163"/>
        <end position="197"/>
    </location>
</feature>
<dbReference type="SUPFAM" id="SSF55781">
    <property type="entry name" value="GAF domain-like"/>
    <property type="match status" value="1"/>
</dbReference>
<feature type="compositionally biased region" description="Polar residues" evidence="2">
    <location>
        <begin position="239"/>
        <end position="250"/>
    </location>
</feature>
<keyword evidence="4" id="KW-1185">Reference proteome</keyword>
<evidence type="ECO:0000313" key="4">
    <source>
        <dbReference type="Proteomes" id="UP001295684"/>
    </source>
</evidence>
<dbReference type="InterPro" id="IPR029016">
    <property type="entry name" value="GAF-like_dom_sf"/>
</dbReference>
<dbReference type="AlphaFoldDB" id="A0AAD1XXV6"/>